<feature type="compositionally biased region" description="Pro residues" evidence="1">
    <location>
        <begin position="27"/>
        <end position="43"/>
    </location>
</feature>
<dbReference type="HOGENOM" id="CLU_1888964_0_0_1"/>
<feature type="region of interest" description="Disordered" evidence="1">
    <location>
        <begin position="1"/>
        <end position="96"/>
    </location>
</feature>
<dbReference type="AlphaFoldDB" id="A0A0D9YA05"/>
<protein>
    <submittedName>
        <fullName evidence="2">Uncharacterized protein</fullName>
    </submittedName>
</protein>
<accession>A0A0D9YA05</accession>
<evidence type="ECO:0000256" key="1">
    <source>
        <dbReference type="SAM" id="MobiDB-lite"/>
    </source>
</evidence>
<name>A0A0D9YA05_9ORYZ</name>
<sequence>MSPVEPHSAIPPNRQIPRRGERRRLQPLPPPPPPPPTSAPWPLPRSSVAGLSSAPALSLFPRRRPTPPPPTSASKSAPLGRRRRGAGGTGGGGGGGGVRVVVGGLVVPPATSVHELLECPVCTNSMYPPIHQYLEIGETYGIKKVWQDHSLWLDGKVVKAKI</sequence>
<reference evidence="2" key="1">
    <citation type="submission" date="2013-08" db="EMBL/GenBank/DDBJ databases">
        <title>Oryza genome evolution.</title>
        <authorList>
            <person name="Wing R.A."/>
            <person name="Panaud O."/>
            <person name="Oliveira A.C."/>
        </authorList>
    </citation>
    <scope>NUCLEOTIDE SEQUENCE</scope>
</reference>
<dbReference type="EnsemblPlants" id="OGLUM01G21790.2">
    <property type="protein sequence ID" value="OGLUM01G21790.2"/>
    <property type="gene ID" value="OGLUM01G21790"/>
</dbReference>
<proteinExistence type="predicted"/>
<evidence type="ECO:0000313" key="3">
    <source>
        <dbReference type="Proteomes" id="UP000026961"/>
    </source>
</evidence>
<feature type="compositionally biased region" description="Gly residues" evidence="1">
    <location>
        <begin position="86"/>
        <end position="96"/>
    </location>
</feature>
<keyword evidence="3" id="KW-1185">Reference proteome</keyword>
<reference evidence="2" key="2">
    <citation type="submission" date="2015-04" db="UniProtKB">
        <authorList>
            <consortium name="EnsemblPlants"/>
        </authorList>
    </citation>
    <scope>IDENTIFICATION</scope>
</reference>
<evidence type="ECO:0000313" key="2">
    <source>
        <dbReference type="EnsemblPlants" id="OGLUM01G21790.2"/>
    </source>
</evidence>
<dbReference type="Gramene" id="OGLUM01G21790.2">
    <property type="protein sequence ID" value="OGLUM01G21790.2"/>
    <property type="gene ID" value="OGLUM01G21790"/>
</dbReference>
<organism evidence="2">
    <name type="scientific">Oryza glumipatula</name>
    <dbReference type="NCBI Taxonomy" id="40148"/>
    <lineage>
        <taxon>Eukaryota</taxon>
        <taxon>Viridiplantae</taxon>
        <taxon>Streptophyta</taxon>
        <taxon>Embryophyta</taxon>
        <taxon>Tracheophyta</taxon>
        <taxon>Spermatophyta</taxon>
        <taxon>Magnoliopsida</taxon>
        <taxon>Liliopsida</taxon>
        <taxon>Poales</taxon>
        <taxon>Poaceae</taxon>
        <taxon>BOP clade</taxon>
        <taxon>Oryzoideae</taxon>
        <taxon>Oryzeae</taxon>
        <taxon>Oryzinae</taxon>
        <taxon>Oryza</taxon>
    </lineage>
</organism>
<dbReference type="STRING" id="40148.A0A0D9YA05"/>
<dbReference type="Proteomes" id="UP000026961">
    <property type="component" value="Chromosome 1"/>
</dbReference>
<reference evidence="2" key="3">
    <citation type="submission" date="2018-05" db="EMBL/GenBank/DDBJ databases">
        <title>OgluRS3 (Oryza glumaepatula Reference Sequence Version 3).</title>
        <authorList>
            <person name="Zhang J."/>
            <person name="Kudrna D."/>
            <person name="Lee S."/>
            <person name="Talag J."/>
            <person name="Welchert J."/>
            <person name="Wing R.A."/>
        </authorList>
    </citation>
    <scope>NUCLEOTIDE SEQUENCE [LARGE SCALE GENOMIC DNA]</scope>
</reference>